<dbReference type="GO" id="GO:0008270">
    <property type="term" value="F:zinc ion binding"/>
    <property type="evidence" value="ECO:0007669"/>
    <property type="project" value="UniProtKB-KW"/>
</dbReference>
<dbReference type="PROSITE" id="PS50089">
    <property type="entry name" value="ZF_RING_2"/>
    <property type="match status" value="1"/>
</dbReference>
<keyword evidence="6 9" id="KW-1133">Transmembrane helix</keyword>
<feature type="chain" id="PRO_5042109015" description="RING-type domain-containing protein" evidence="10">
    <location>
        <begin position="25"/>
        <end position="186"/>
    </location>
</feature>
<dbReference type="SMART" id="SM00184">
    <property type="entry name" value="RING"/>
    <property type="match status" value="1"/>
</dbReference>
<name>A0AAD4SAD5_9MAGN</name>
<dbReference type="PANTHER" id="PTHR46539">
    <property type="entry name" value="E3 UBIQUITIN-PROTEIN LIGASE ATL42"/>
    <property type="match status" value="1"/>
</dbReference>
<reference evidence="12" key="1">
    <citation type="submission" date="2022-04" db="EMBL/GenBank/DDBJ databases">
        <title>A functionally conserved STORR gene fusion in Papaver species that diverged 16.8 million years ago.</title>
        <authorList>
            <person name="Catania T."/>
        </authorList>
    </citation>
    <scope>NUCLEOTIDE SEQUENCE</scope>
    <source>
        <strain evidence="12">S-188037</strain>
    </source>
</reference>
<evidence type="ECO:0000313" key="13">
    <source>
        <dbReference type="Proteomes" id="UP001202328"/>
    </source>
</evidence>
<organism evidence="12 13">
    <name type="scientific">Papaver atlanticum</name>
    <dbReference type="NCBI Taxonomy" id="357466"/>
    <lineage>
        <taxon>Eukaryota</taxon>
        <taxon>Viridiplantae</taxon>
        <taxon>Streptophyta</taxon>
        <taxon>Embryophyta</taxon>
        <taxon>Tracheophyta</taxon>
        <taxon>Spermatophyta</taxon>
        <taxon>Magnoliopsida</taxon>
        <taxon>Ranunculales</taxon>
        <taxon>Papaveraceae</taxon>
        <taxon>Papaveroideae</taxon>
        <taxon>Papaver</taxon>
    </lineage>
</organism>
<keyword evidence="13" id="KW-1185">Reference proteome</keyword>
<evidence type="ECO:0000259" key="11">
    <source>
        <dbReference type="PROSITE" id="PS50089"/>
    </source>
</evidence>
<comment type="subcellular location">
    <subcellularLocation>
        <location evidence="1">Membrane</location>
    </subcellularLocation>
</comment>
<dbReference type="InterPro" id="IPR001841">
    <property type="entry name" value="Znf_RING"/>
</dbReference>
<dbReference type="AlphaFoldDB" id="A0AAD4SAD5"/>
<dbReference type="Pfam" id="PF13639">
    <property type="entry name" value="zf-RING_2"/>
    <property type="match status" value="1"/>
</dbReference>
<sequence length="186" mass="20979">MVEKNINLLLTILLLQLLLPYVSAQSHSDAPSAEMKFLAIIILSAWMLVALMSCVWLIRAGISYIVAIGKATEKQLLDSKEIEALPESVYSAVKNKEEVQEKCSVCLSEYENENMLRFLPCRHAFHTGCIDEWLVSRTTCPYCRCDLLVAIDPETTLIASDIRIDVTEDAERYGLEEHLLTEIDEA</sequence>
<evidence type="ECO:0000256" key="4">
    <source>
        <dbReference type="ARBA" id="ARBA00022771"/>
    </source>
</evidence>
<protein>
    <recommendedName>
        <fullName evidence="11">RING-type domain-containing protein</fullName>
    </recommendedName>
</protein>
<dbReference type="Gene3D" id="3.30.40.10">
    <property type="entry name" value="Zinc/RING finger domain, C3HC4 (zinc finger)"/>
    <property type="match status" value="1"/>
</dbReference>
<dbReference type="SUPFAM" id="SSF57850">
    <property type="entry name" value="RING/U-box"/>
    <property type="match status" value="1"/>
</dbReference>
<keyword evidence="7 9" id="KW-0472">Membrane</keyword>
<keyword evidence="2 9" id="KW-0812">Transmembrane</keyword>
<dbReference type="PANTHER" id="PTHR46539:SF1">
    <property type="entry name" value="E3 UBIQUITIN-PROTEIN LIGASE ATL42"/>
    <property type="match status" value="1"/>
</dbReference>
<evidence type="ECO:0000256" key="3">
    <source>
        <dbReference type="ARBA" id="ARBA00022723"/>
    </source>
</evidence>
<evidence type="ECO:0000256" key="6">
    <source>
        <dbReference type="ARBA" id="ARBA00022989"/>
    </source>
</evidence>
<accession>A0AAD4SAD5</accession>
<feature type="transmembrane region" description="Helical" evidence="9">
    <location>
        <begin position="40"/>
        <end position="67"/>
    </location>
</feature>
<dbReference type="InterPro" id="IPR013083">
    <property type="entry name" value="Znf_RING/FYVE/PHD"/>
</dbReference>
<evidence type="ECO:0000256" key="7">
    <source>
        <dbReference type="ARBA" id="ARBA00023136"/>
    </source>
</evidence>
<comment type="caution">
    <text evidence="12">The sequence shown here is derived from an EMBL/GenBank/DDBJ whole genome shotgun (WGS) entry which is preliminary data.</text>
</comment>
<gene>
    <name evidence="12" type="ORF">MKW98_028780</name>
</gene>
<evidence type="ECO:0000256" key="9">
    <source>
        <dbReference type="SAM" id="Phobius"/>
    </source>
</evidence>
<keyword evidence="3" id="KW-0479">Metal-binding</keyword>
<proteinExistence type="predicted"/>
<dbReference type="GO" id="GO:0016020">
    <property type="term" value="C:membrane"/>
    <property type="evidence" value="ECO:0007669"/>
    <property type="project" value="UniProtKB-SubCell"/>
</dbReference>
<keyword evidence="4 8" id="KW-0863">Zinc-finger</keyword>
<evidence type="ECO:0000256" key="2">
    <source>
        <dbReference type="ARBA" id="ARBA00022692"/>
    </source>
</evidence>
<feature type="signal peptide" evidence="10">
    <location>
        <begin position="1"/>
        <end position="24"/>
    </location>
</feature>
<keyword evidence="5" id="KW-0862">Zinc</keyword>
<dbReference type="CDD" id="cd16461">
    <property type="entry name" value="RING-H2_EL5-like"/>
    <property type="match status" value="1"/>
</dbReference>
<dbReference type="EMBL" id="JAJJMB010012264">
    <property type="protein sequence ID" value="KAI3879213.1"/>
    <property type="molecule type" value="Genomic_DNA"/>
</dbReference>
<keyword evidence="10" id="KW-0732">Signal</keyword>
<dbReference type="Proteomes" id="UP001202328">
    <property type="component" value="Unassembled WGS sequence"/>
</dbReference>
<feature type="domain" description="RING-type" evidence="11">
    <location>
        <begin position="103"/>
        <end position="144"/>
    </location>
</feature>
<evidence type="ECO:0000256" key="1">
    <source>
        <dbReference type="ARBA" id="ARBA00004370"/>
    </source>
</evidence>
<evidence type="ECO:0000313" key="12">
    <source>
        <dbReference type="EMBL" id="KAI3879213.1"/>
    </source>
</evidence>
<evidence type="ECO:0000256" key="5">
    <source>
        <dbReference type="ARBA" id="ARBA00022833"/>
    </source>
</evidence>
<evidence type="ECO:0000256" key="8">
    <source>
        <dbReference type="PROSITE-ProRule" id="PRU00175"/>
    </source>
</evidence>
<evidence type="ECO:0000256" key="10">
    <source>
        <dbReference type="SAM" id="SignalP"/>
    </source>
</evidence>